<feature type="transmembrane region" description="Helical" evidence="1">
    <location>
        <begin position="12"/>
        <end position="34"/>
    </location>
</feature>
<sequence length="118" mass="11662">MDETVDVQEVTIGVGTVAAVAALAYGTLVSRTLLGVETTALATGIVALTALAIAVLHGAYGRRDLAGAYALAGTGLLLVTIAASGQQVAGGLLLLVAGGSYVAVVTVRARREGRDAPS</sequence>
<keyword evidence="1" id="KW-1133">Transmembrane helix</keyword>
<dbReference type="AlphaFoldDB" id="A0ABD5PUB3"/>
<evidence type="ECO:0000256" key="1">
    <source>
        <dbReference type="SAM" id="Phobius"/>
    </source>
</evidence>
<feature type="transmembrane region" description="Helical" evidence="1">
    <location>
        <begin position="89"/>
        <end position="109"/>
    </location>
</feature>
<gene>
    <name evidence="2" type="ORF">ACFO5R_19035</name>
</gene>
<feature type="transmembrane region" description="Helical" evidence="1">
    <location>
        <begin position="66"/>
        <end position="83"/>
    </location>
</feature>
<dbReference type="EMBL" id="JBHSFA010000009">
    <property type="protein sequence ID" value="MFC4544028.1"/>
    <property type="molecule type" value="Genomic_DNA"/>
</dbReference>
<evidence type="ECO:0000313" key="3">
    <source>
        <dbReference type="Proteomes" id="UP001595898"/>
    </source>
</evidence>
<evidence type="ECO:0000313" key="2">
    <source>
        <dbReference type="EMBL" id="MFC4544028.1"/>
    </source>
</evidence>
<protein>
    <submittedName>
        <fullName evidence="2">Uncharacterized protein</fullName>
    </submittedName>
</protein>
<organism evidence="2 3">
    <name type="scientific">Halosolutus amylolyticus</name>
    <dbReference type="NCBI Taxonomy" id="2932267"/>
    <lineage>
        <taxon>Archaea</taxon>
        <taxon>Methanobacteriati</taxon>
        <taxon>Methanobacteriota</taxon>
        <taxon>Stenosarchaea group</taxon>
        <taxon>Halobacteria</taxon>
        <taxon>Halobacteriales</taxon>
        <taxon>Natrialbaceae</taxon>
        <taxon>Halosolutus</taxon>
    </lineage>
</organism>
<reference evidence="2 3" key="1">
    <citation type="journal article" date="2019" name="Int. J. Syst. Evol. Microbiol.">
        <title>The Global Catalogue of Microorganisms (GCM) 10K type strain sequencing project: providing services to taxonomists for standard genome sequencing and annotation.</title>
        <authorList>
            <consortium name="The Broad Institute Genomics Platform"/>
            <consortium name="The Broad Institute Genome Sequencing Center for Infectious Disease"/>
            <person name="Wu L."/>
            <person name="Ma J."/>
        </authorList>
    </citation>
    <scope>NUCLEOTIDE SEQUENCE [LARGE SCALE GENOMIC DNA]</scope>
    <source>
        <strain evidence="2 3">WLHS5</strain>
    </source>
</reference>
<keyword evidence="1" id="KW-0472">Membrane</keyword>
<dbReference type="Proteomes" id="UP001595898">
    <property type="component" value="Unassembled WGS sequence"/>
</dbReference>
<name>A0ABD5PUB3_9EURY</name>
<keyword evidence="3" id="KW-1185">Reference proteome</keyword>
<comment type="caution">
    <text evidence="2">The sequence shown here is derived from an EMBL/GenBank/DDBJ whole genome shotgun (WGS) entry which is preliminary data.</text>
</comment>
<dbReference type="RefSeq" id="WP_250141951.1">
    <property type="nucleotide sequence ID" value="NZ_JALIQP010000005.1"/>
</dbReference>
<proteinExistence type="predicted"/>
<keyword evidence="1" id="KW-0812">Transmembrane</keyword>
<accession>A0ABD5PUB3</accession>
<feature type="transmembrane region" description="Helical" evidence="1">
    <location>
        <begin position="40"/>
        <end position="59"/>
    </location>
</feature>